<evidence type="ECO:0008006" key="4">
    <source>
        <dbReference type="Google" id="ProtNLM"/>
    </source>
</evidence>
<proteinExistence type="predicted"/>
<evidence type="ECO:0000313" key="2">
    <source>
        <dbReference type="EMBL" id="ABJ62353.1"/>
    </source>
</evidence>
<dbReference type="HOGENOM" id="CLU_1089041_0_0_9"/>
<name>Q03WR9_LEUMM</name>
<accession>Q03WR9</accession>
<reference evidence="2 3" key="1">
    <citation type="journal article" date="2006" name="Proc. Natl. Acad. Sci. U.S.A.">
        <title>Comparative genomics of the lactic acid bacteria.</title>
        <authorList>
            <person name="Makarova K."/>
            <person name="Slesarev A."/>
            <person name="Wolf Y."/>
            <person name="Sorokin A."/>
            <person name="Mirkin B."/>
            <person name="Koonin E."/>
            <person name="Pavlov A."/>
            <person name="Pavlova N."/>
            <person name="Karamychev V."/>
            <person name="Polouchine N."/>
            <person name="Shakhova V."/>
            <person name="Grigoriev I."/>
            <person name="Lou Y."/>
            <person name="Rohksar D."/>
            <person name="Lucas S."/>
            <person name="Huang K."/>
            <person name="Goodstein D.M."/>
            <person name="Hawkins T."/>
            <person name="Plengvidhya V."/>
            <person name="Welker D."/>
            <person name="Hughes J."/>
            <person name="Goh Y."/>
            <person name="Benson A."/>
            <person name="Baldwin K."/>
            <person name="Lee J.H."/>
            <person name="Diaz-Muniz I."/>
            <person name="Dosti B."/>
            <person name="Smeianov V."/>
            <person name="Wechter W."/>
            <person name="Barabote R."/>
            <person name="Lorca G."/>
            <person name="Altermann E."/>
            <person name="Barrangou R."/>
            <person name="Ganesan B."/>
            <person name="Xie Y."/>
            <person name="Rawsthorne H."/>
            <person name="Tamir D."/>
            <person name="Parker C."/>
            <person name="Breidt F."/>
            <person name="Broadbent J."/>
            <person name="Hutkins R."/>
            <person name="O'Sullivan D."/>
            <person name="Steele J."/>
            <person name="Unlu G."/>
            <person name="Saier M."/>
            <person name="Klaenhammer T."/>
            <person name="Richardson P."/>
            <person name="Kozyavkin S."/>
            <person name="Weimer B."/>
            <person name="Mills D."/>
        </authorList>
    </citation>
    <scope>NUCLEOTIDE SEQUENCE [LARGE SCALE GENOMIC DNA]</scope>
    <source>
        <strain evidence="3">ATCC 8293 / DSM 20343 / BCRC 11652 / CCM 1803 / JCM 6124 / NCDO 523 / NBRC 100496 / NCIMB 8023 / NCTC 12954 / NRRL B-1118 / 37Y</strain>
    </source>
</reference>
<dbReference type="KEGG" id="lme:LEUM_1256"/>
<sequence length="255" mass="29727">MSESEVNKRQEILKGVASCKAEIIASTDQHLVSDQYAKQIKQIYQALPQEMHGKWQVGNTPLTSGRGRMAKANLLTNDLIDKVLQNNEENAYNRFTSLAKKYDDINIEDQGVMRKGQRKWSENKEVELKKRLANQLYRHLNGIDEPETIDQQLAPIFERIKSQKPHKDKTSSKWSSEALKDADKQRYPMNDLPTLNRKSEPLILKNNGTINKISRIWQKDVQAELTAERRFMENQHKEVVERQQEEYENHVSRGR</sequence>
<dbReference type="Proteomes" id="UP000000362">
    <property type="component" value="Chromosome"/>
</dbReference>
<protein>
    <recommendedName>
        <fullName evidence="4">MobA/MobL protein domain-containing protein</fullName>
    </recommendedName>
</protein>
<feature type="region of interest" description="Disordered" evidence="1">
    <location>
        <begin position="236"/>
        <end position="255"/>
    </location>
</feature>
<evidence type="ECO:0000313" key="3">
    <source>
        <dbReference type="Proteomes" id="UP000000362"/>
    </source>
</evidence>
<gene>
    <name evidence="2" type="ordered locus">LEUM_1256</name>
</gene>
<evidence type="ECO:0000256" key="1">
    <source>
        <dbReference type="SAM" id="MobiDB-lite"/>
    </source>
</evidence>
<dbReference type="EnsemblBacteria" id="ABJ62353">
    <property type="protein sequence ID" value="ABJ62353"/>
    <property type="gene ID" value="LEUM_1256"/>
</dbReference>
<dbReference type="GeneID" id="300079309"/>
<dbReference type="RefSeq" id="WP_011679977.1">
    <property type="nucleotide sequence ID" value="NC_008531.1"/>
</dbReference>
<keyword evidence="3" id="KW-1185">Reference proteome</keyword>
<dbReference type="EMBL" id="CP000414">
    <property type="protein sequence ID" value="ABJ62353.1"/>
    <property type="molecule type" value="Genomic_DNA"/>
</dbReference>
<dbReference type="AlphaFoldDB" id="Q03WR9"/>
<organism evidence="2 3">
    <name type="scientific">Leuconostoc mesenteroides subsp. mesenteroides (strain ATCC 8293 / DSM 20343 / BCRC 11652 / CCM 1803 / JCM 6124 / NCDO 523 / NBRC 100496 / NCIMB 8023 / NCTC 12954 / NRRL B-1118 / 37Y)</name>
    <dbReference type="NCBI Taxonomy" id="203120"/>
    <lineage>
        <taxon>Bacteria</taxon>
        <taxon>Bacillati</taxon>
        <taxon>Bacillota</taxon>
        <taxon>Bacilli</taxon>
        <taxon>Lactobacillales</taxon>
        <taxon>Lactobacillaceae</taxon>
        <taxon>Leuconostoc</taxon>
    </lineage>
</organism>